<dbReference type="GeneID" id="54462418"/>
<proteinExistence type="predicted"/>
<protein>
    <submittedName>
        <fullName evidence="1 3">Uncharacterized protein</fullName>
    </submittedName>
</protein>
<accession>A0A6A6XYC1</accession>
<evidence type="ECO:0000313" key="3">
    <source>
        <dbReference type="RefSeq" id="XP_033568515.1"/>
    </source>
</evidence>
<evidence type="ECO:0000313" key="1">
    <source>
        <dbReference type="EMBL" id="KAF2801551.1"/>
    </source>
</evidence>
<dbReference type="RefSeq" id="XP_033568515.1">
    <property type="nucleotide sequence ID" value="XM_033721525.1"/>
</dbReference>
<organism evidence="1">
    <name type="scientific">Mytilinidion resinicola</name>
    <dbReference type="NCBI Taxonomy" id="574789"/>
    <lineage>
        <taxon>Eukaryota</taxon>
        <taxon>Fungi</taxon>
        <taxon>Dikarya</taxon>
        <taxon>Ascomycota</taxon>
        <taxon>Pezizomycotina</taxon>
        <taxon>Dothideomycetes</taxon>
        <taxon>Pleosporomycetidae</taxon>
        <taxon>Mytilinidiales</taxon>
        <taxon>Mytilinidiaceae</taxon>
        <taxon>Mytilinidion</taxon>
    </lineage>
</organism>
<dbReference type="Proteomes" id="UP000504636">
    <property type="component" value="Unplaced"/>
</dbReference>
<evidence type="ECO:0000313" key="2">
    <source>
        <dbReference type="Proteomes" id="UP000504636"/>
    </source>
</evidence>
<dbReference type="AlphaFoldDB" id="A0A6A6XYC1"/>
<keyword evidence="2" id="KW-1185">Reference proteome</keyword>
<reference evidence="3" key="2">
    <citation type="submission" date="2020-04" db="EMBL/GenBank/DDBJ databases">
        <authorList>
            <consortium name="NCBI Genome Project"/>
        </authorList>
    </citation>
    <scope>NUCLEOTIDE SEQUENCE</scope>
    <source>
        <strain evidence="3">CBS 304.34</strain>
    </source>
</reference>
<name>A0A6A6XYC1_9PEZI</name>
<sequence length="294" mass="34094">MHSGELSVSRRHSGSPETLYEKLCTKNCEECGDFGGYPYLITCKRLCFTCFSEDNRYLPMRLSHAIKRFGSKIRDLGTLPYMRSVPGMYTPPDDKVPLEEKVLEELTLVDYESAYRVGTRAMQKKDDVMMAQPVGSRRKRRPIYPVDLDPYNPLHYTAVVRQPWFDIASGKVVHGFRCIGCRDFYGYRPVNHRRKFTRQSFIEHLRQCGNILNGEHCQDESCKGCENIDSHGSSTRQGTIEKTGDIQALNDIAHMRDEAPGQPPGNPISKFYCQWRHCHFQKCKQRRNDRWWIG</sequence>
<gene>
    <name evidence="1 3" type="ORF">BDZ99DRAFT_469556</name>
</gene>
<dbReference type="EMBL" id="MU003729">
    <property type="protein sequence ID" value="KAF2801551.1"/>
    <property type="molecule type" value="Genomic_DNA"/>
</dbReference>
<dbReference type="OrthoDB" id="2687876at2759"/>
<reference evidence="3" key="3">
    <citation type="submission" date="2025-04" db="UniProtKB">
        <authorList>
            <consortium name="RefSeq"/>
        </authorList>
    </citation>
    <scope>IDENTIFICATION</scope>
    <source>
        <strain evidence="3">CBS 304.34</strain>
    </source>
</reference>
<reference evidence="1 3" key="1">
    <citation type="journal article" date="2020" name="Stud. Mycol.">
        <title>101 Dothideomycetes genomes: a test case for predicting lifestyles and emergence of pathogens.</title>
        <authorList>
            <person name="Haridas S."/>
            <person name="Albert R."/>
            <person name="Binder M."/>
            <person name="Bloem J."/>
            <person name="Labutti K."/>
            <person name="Salamov A."/>
            <person name="Andreopoulos B."/>
            <person name="Baker S."/>
            <person name="Barry K."/>
            <person name="Bills G."/>
            <person name="Bluhm B."/>
            <person name="Cannon C."/>
            <person name="Castanera R."/>
            <person name="Culley D."/>
            <person name="Daum C."/>
            <person name="Ezra D."/>
            <person name="Gonzalez J."/>
            <person name="Henrissat B."/>
            <person name="Kuo A."/>
            <person name="Liang C."/>
            <person name="Lipzen A."/>
            <person name="Lutzoni F."/>
            <person name="Magnuson J."/>
            <person name="Mondo S."/>
            <person name="Nolan M."/>
            <person name="Ohm R."/>
            <person name="Pangilinan J."/>
            <person name="Park H.-J."/>
            <person name="Ramirez L."/>
            <person name="Alfaro M."/>
            <person name="Sun H."/>
            <person name="Tritt A."/>
            <person name="Yoshinaga Y."/>
            <person name="Zwiers L.-H."/>
            <person name="Turgeon B."/>
            <person name="Goodwin S."/>
            <person name="Spatafora J."/>
            <person name="Crous P."/>
            <person name="Grigoriev I."/>
        </authorList>
    </citation>
    <scope>NUCLEOTIDE SEQUENCE</scope>
    <source>
        <strain evidence="1 3">CBS 304.34</strain>
    </source>
</reference>